<evidence type="ECO:0000256" key="3">
    <source>
        <dbReference type="ARBA" id="ARBA00022989"/>
    </source>
</evidence>
<dbReference type="InterPro" id="IPR018499">
    <property type="entry name" value="Tetraspanin/Peripherin"/>
</dbReference>
<keyword evidence="6" id="KW-1185">Reference proteome</keyword>
<dbReference type="GeneID" id="106817055"/>
<dbReference type="Gene3D" id="1.10.1450.10">
    <property type="entry name" value="Tetraspanin"/>
    <property type="match status" value="1"/>
</dbReference>
<feature type="transmembrane region" description="Helical" evidence="5">
    <location>
        <begin position="103"/>
        <end position="129"/>
    </location>
</feature>
<feature type="transmembrane region" description="Helical" evidence="5">
    <location>
        <begin position="12"/>
        <end position="28"/>
    </location>
</feature>
<keyword evidence="3 5" id="KW-1133">Transmembrane helix</keyword>
<dbReference type="CDD" id="cd03127">
    <property type="entry name" value="tetraspanin_LEL"/>
    <property type="match status" value="1"/>
</dbReference>
<comment type="subcellular location">
    <subcellularLocation>
        <location evidence="1">Membrane</location>
        <topology evidence="1">Multi-pass membrane protein</topology>
    </subcellularLocation>
</comment>
<evidence type="ECO:0000313" key="6">
    <source>
        <dbReference type="Proteomes" id="UP000695022"/>
    </source>
</evidence>
<sequence length="140" mass="16406">MAVEGTYKLMKFLLLVFTFCFWTSYIIYTELDRYVNYYYVPGYDEIKFTMDHMQQFGRCCGANGTLDWSLRQVEIPKSCINGFSGERYLRGCSEQIMFSYRAFYGMLISLGIYVTCALLTGLMCTGCLWRSIENSEDKWN</sequence>
<protein>
    <submittedName>
        <fullName evidence="7">CD151 antigen-like</fullName>
    </submittedName>
</protein>
<keyword evidence="2 5" id="KW-0812">Transmembrane</keyword>
<keyword evidence="4 5" id="KW-0472">Membrane</keyword>
<dbReference type="Pfam" id="PF00335">
    <property type="entry name" value="Tetraspanin"/>
    <property type="match status" value="1"/>
</dbReference>
<dbReference type="SUPFAM" id="SSF48652">
    <property type="entry name" value="Tetraspanin"/>
    <property type="match status" value="1"/>
</dbReference>
<accession>A0ABM1EYB8</accession>
<organism evidence="6 7">
    <name type="scientific">Priapulus caudatus</name>
    <name type="common">Priapulid worm</name>
    <dbReference type="NCBI Taxonomy" id="37621"/>
    <lineage>
        <taxon>Eukaryota</taxon>
        <taxon>Metazoa</taxon>
        <taxon>Ecdysozoa</taxon>
        <taxon>Scalidophora</taxon>
        <taxon>Priapulida</taxon>
        <taxon>Priapulimorpha</taxon>
        <taxon>Priapulimorphida</taxon>
        <taxon>Priapulidae</taxon>
        <taxon>Priapulus</taxon>
    </lineage>
</organism>
<proteinExistence type="predicted"/>
<gene>
    <name evidence="7" type="primary">LOC106817055</name>
</gene>
<reference evidence="7" key="1">
    <citation type="submission" date="2025-08" db="UniProtKB">
        <authorList>
            <consortium name="RefSeq"/>
        </authorList>
    </citation>
    <scope>IDENTIFICATION</scope>
</reference>
<evidence type="ECO:0000256" key="4">
    <source>
        <dbReference type="ARBA" id="ARBA00023136"/>
    </source>
</evidence>
<dbReference type="InterPro" id="IPR008952">
    <property type="entry name" value="Tetraspanin_EC2_sf"/>
</dbReference>
<dbReference type="Proteomes" id="UP000695022">
    <property type="component" value="Unplaced"/>
</dbReference>
<name>A0ABM1EYB8_PRICU</name>
<evidence type="ECO:0000313" key="7">
    <source>
        <dbReference type="RefSeq" id="XP_014677189.1"/>
    </source>
</evidence>
<evidence type="ECO:0000256" key="2">
    <source>
        <dbReference type="ARBA" id="ARBA00022692"/>
    </source>
</evidence>
<evidence type="ECO:0000256" key="1">
    <source>
        <dbReference type="ARBA" id="ARBA00004141"/>
    </source>
</evidence>
<dbReference type="RefSeq" id="XP_014677189.1">
    <property type="nucleotide sequence ID" value="XM_014821703.1"/>
</dbReference>
<evidence type="ECO:0000256" key="5">
    <source>
        <dbReference type="SAM" id="Phobius"/>
    </source>
</evidence>